<dbReference type="EMBL" id="CAJNOV010004329">
    <property type="protein sequence ID" value="CAF1172134.1"/>
    <property type="molecule type" value="Genomic_DNA"/>
</dbReference>
<evidence type="ECO:0000313" key="3">
    <source>
        <dbReference type="EMBL" id="CAF1649371.1"/>
    </source>
</evidence>
<evidence type="ECO:0000313" key="4">
    <source>
        <dbReference type="EMBL" id="CAF3753198.1"/>
    </source>
</evidence>
<feature type="domain" description="Rab-GAP TBC" evidence="1">
    <location>
        <begin position="39"/>
        <end position="254"/>
    </location>
</feature>
<dbReference type="Proteomes" id="UP000681967">
    <property type="component" value="Unassembled WGS sequence"/>
</dbReference>
<evidence type="ECO:0000313" key="5">
    <source>
        <dbReference type="EMBL" id="CAF3787251.1"/>
    </source>
</evidence>
<evidence type="ECO:0000313" key="2">
    <source>
        <dbReference type="EMBL" id="CAF1172134.1"/>
    </source>
</evidence>
<dbReference type="Proteomes" id="UP000663855">
    <property type="component" value="Unassembled WGS sequence"/>
</dbReference>
<dbReference type="Gene3D" id="1.10.472.80">
    <property type="entry name" value="Ypt/Rab-GAP domain of gyp1p, domain 3"/>
    <property type="match status" value="1"/>
</dbReference>
<dbReference type="Pfam" id="PF00566">
    <property type="entry name" value="RabGAP-TBC"/>
    <property type="match status" value="2"/>
</dbReference>
<protein>
    <recommendedName>
        <fullName evidence="1">Rab-GAP TBC domain-containing protein</fullName>
    </recommendedName>
</protein>
<sequence length="549" mass="62416">MTIVDTLETSKNDLFLTLEGENFQQWKDSMSMETRIPGGLSVEKRQKLWISLATKYIHDIHLDWQKTCDFAFNADTYPEDEQLNIQIVKDLHRTGCNWSSNEYNRTLLQRVLLAFARYNKTIGYCQGLHILASVILDVVNMNEEYSLMILIYLIDCILPDFFSNNLHALAIDMTVFGQWLKIYNPQLHLHLQTLQSSSSAAAAAASSSCNDDSDENYEPPLLNVFTIQWFLTLFATCLPRPATLRVWDVLMIEGSEVLFRTGLLLWSKLGVAVSKVSTADQFYSAMGHLSVQLLDEKILDADNLIKGLYNFGPFPTPMLSELRQKFTFQQTLENIKVNQSIGQTNTSRSKTKDIKRSKTKFIDDDVINFISCFAILSPSSLRNNRFEPISPKASSPDINQLRQQYKKLKQRNQQVQIITQCSNEQRQPTSESVCSISGGPLINHLLVKPVGVKRNQMKKHVSMKSSSKEETEDIQQEFEQLLTCLKLEKPSIPQNETTSNTLIDQLVKSRSSQAPKYSSFNPFPSRSFNENVAANGYKLGLYSPVVTSR</sequence>
<dbReference type="EMBL" id="CAJOBJ010000038">
    <property type="protein sequence ID" value="CAF3787251.1"/>
    <property type="molecule type" value="Genomic_DNA"/>
</dbReference>
<dbReference type="SUPFAM" id="SSF47923">
    <property type="entry name" value="Ypt/Rab-GAP domain of gyp1p"/>
    <property type="match status" value="1"/>
</dbReference>
<dbReference type="SMART" id="SM00164">
    <property type="entry name" value="TBC"/>
    <property type="match status" value="1"/>
</dbReference>
<dbReference type="OrthoDB" id="289721at2759"/>
<dbReference type="PROSITE" id="PS50086">
    <property type="entry name" value="TBC_RABGAP"/>
    <property type="match status" value="1"/>
</dbReference>
<dbReference type="Proteomes" id="UP000681720">
    <property type="component" value="Unassembled WGS sequence"/>
</dbReference>
<gene>
    <name evidence="4" type="ORF">BYL167_LOCUS444</name>
    <name evidence="2" type="ORF">CJN711_LOCUS10564</name>
    <name evidence="5" type="ORF">GIL414_LOCUS350</name>
    <name evidence="3" type="ORF">KQP761_LOCUS29656</name>
</gene>
<evidence type="ECO:0000259" key="1">
    <source>
        <dbReference type="PROSITE" id="PS50086"/>
    </source>
</evidence>
<organism evidence="2 6">
    <name type="scientific">Rotaria magnacalcarata</name>
    <dbReference type="NCBI Taxonomy" id="392030"/>
    <lineage>
        <taxon>Eukaryota</taxon>
        <taxon>Metazoa</taxon>
        <taxon>Spiralia</taxon>
        <taxon>Gnathifera</taxon>
        <taxon>Rotifera</taxon>
        <taxon>Eurotatoria</taxon>
        <taxon>Bdelloidea</taxon>
        <taxon>Philodinida</taxon>
        <taxon>Philodinidae</taxon>
        <taxon>Rotaria</taxon>
    </lineage>
</organism>
<dbReference type="AlphaFoldDB" id="A0A814UAW1"/>
<dbReference type="EMBL" id="CAJNOW010016352">
    <property type="protein sequence ID" value="CAF1649371.1"/>
    <property type="molecule type" value="Genomic_DNA"/>
</dbReference>
<dbReference type="PANTHER" id="PTHR13399">
    <property type="entry name" value="TRANSLOCON-ASSOCIATED PROTEIN TRAP , GAMMA SUBUNIT"/>
    <property type="match status" value="1"/>
</dbReference>
<dbReference type="EMBL" id="CAJOBH010000045">
    <property type="protein sequence ID" value="CAF3753198.1"/>
    <property type="molecule type" value="Genomic_DNA"/>
</dbReference>
<comment type="caution">
    <text evidence="2">The sequence shown here is derived from an EMBL/GenBank/DDBJ whole genome shotgun (WGS) entry which is preliminary data.</text>
</comment>
<accession>A0A814UAW1</accession>
<proteinExistence type="predicted"/>
<name>A0A814UAW1_9BILA</name>
<evidence type="ECO:0000313" key="6">
    <source>
        <dbReference type="Proteomes" id="UP000663855"/>
    </source>
</evidence>
<reference evidence="2" key="1">
    <citation type="submission" date="2021-02" db="EMBL/GenBank/DDBJ databases">
        <authorList>
            <person name="Nowell W R."/>
        </authorList>
    </citation>
    <scope>NUCLEOTIDE SEQUENCE</scope>
</reference>
<dbReference type="Gene3D" id="1.10.8.270">
    <property type="entry name" value="putative rabgap domain of human tbc1 domain family member 14 like domains"/>
    <property type="match status" value="1"/>
</dbReference>
<dbReference type="InterPro" id="IPR000195">
    <property type="entry name" value="Rab-GAP-TBC_dom"/>
</dbReference>
<dbReference type="Proteomes" id="UP000663834">
    <property type="component" value="Unassembled WGS sequence"/>
</dbReference>
<dbReference type="InterPro" id="IPR035969">
    <property type="entry name" value="Rab-GAP_TBC_sf"/>
</dbReference>
<dbReference type="GO" id="GO:0005783">
    <property type="term" value="C:endoplasmic reticulum"/>
    <property type="evidence" value="ECO:0007669"/>
    <property type="project" value="TreeGrafter"/>
</dbReference>
<dbReference type="PANTHER" id="PTHR13399:SF2">
    <property type="entry name" value="TRANSLOCON-ASSOCIATED PROTEIN SUBUNIT GAMMA"/>
    <property type="match status" value="1"/>
</dbReference>